<dbReference type="InterPro" id="IPR036683">
    <property type="entry name" value="CO_DH_flav_C_dom_sf"/>
</dbReference>
<dbReference type="AlphaFoldDB" id="A0A3B0T4C9"/>
<dbReference type="InterPro" id="IPR051312">
    <property type="entry name" value="Diverse_Substr_Oxidored"/>
</dbReference>
<dbReference type="GO" id="GO:0071949">
    <property type="term" value="F:FAD binding"/>
    <property type="evidence" value="ECO:0007669"/>
    <property type="project" value="InterPro"/>
</dbReference>
<accession>A0A3B0T4C9</accession>
<keyword evidence="1" id="KW-0285">Flavoprotein</keyword>
<keyword evidence="3 5" id="KW-0560">Oxidoreductase</keyword>
<dbReference type="EMBL" id="UOEJ01000154">
    <property type="protein sequence ID" value="VAW01796.1"/>
    <property type="molecule type" value="Genomic_DNA"/>
</dbReference>
<dbReference type="InterPro" id="IPR016169">
    <property type="entry name" value="FAD-bd_PCMH_sub2"/>
</dbReference>
<dbReference type="Gene3D" id="3.30.43.10">
    <property type="entry name" value="Uridine Diphospho-n-acetylenolpyruvylglucosamine Reductase, domain 2"/>
    <property type="match status" value="1"/>
</dbReference>
<evidence type="ECO:0000259" key="4">
    <source>
        <dbReference type="PROSITE" id="PS51387"/>
    </source>
</evidence>
<dbReference type="PANTHER" id="PTHR42659:SF2">
    <property type="entry name" value="XANTHINE DEHYDROGENASE SUBUNIT C-RELATED"/>
    <property type="match status" value="1"/>
</dbReference>
<dbReference type="PANTHER" id="PTHR42659">
    <property type="entry name" value="XANTHINE DEHYDROGENASE SUBUNIT C-RELATED"/>
    <property type="match status" value="1"/>
</dbReference>
<dbReference type="SUPFAM" id="SSF56176">
    <property type="entry name" value="FAD-binding/transporter-associated domain-like"/>
    <property type="match status" value="1"/>
</dbReference>
<dbReference type="Gene3D" id="3.30.390.50">
    <property type="entry name" value="CO dehydrogenase flavoprotein, C-terminal domain"/>
    <property type="match status" value="1"/>
</dbReference>
<reference evidence="5" key="1">
    <citation type="submission" date="2018-06" db="EMBL/GenBank/DDBJ databases">
        <authorList>
            <person name="Zhirakovskaya E."/>
        </authorList>
    </citation>
    <scope>NUCLEOTIDE SEQUENCE</scope>
</reference>
<dbReference type="Gene3D" id="3.30.465.10">
    <property type="match status" value="1"/>
</dbReference>
<dbReference type="SUPFAM" id="SSF55447">
    <property type="entry name" value="CO dehydrogenase flavoprotein C-terminal domain-like"/>
    <property type="match status" value="1"/>
</dbReference>
<name>A0A3B0T4C9_9ZZZZ</name>
<evidence type="ECO:0000313" key="5">
    <source>
        <dbReference type="EMBL" id="VAW01796.1"/>
    </source>
</evidence>
<dbReference type="Pfam" id="PF03450">
    <property type="entry name" value="CO_deh_flav_C"/>
    <property type="match status" value="1"/>
</dbReference>
<dbReference type="InterPro" id="IPR002346">
    <property type="entry name" value="Mopterin_DH_FAD-bd"/>
</dbReference>
<protein>
    <submittedName>
        <fullName evidence="5">Xanthine dehydrogenase, FAD binding subunit</fullName>
        <ecNumber evidence="5">1.17.1.4</ecNumber>
    </submittedName>
</protein>
<evidence type="ECO:0000256" key="3">
    <source>
        <dbReference type="ARBA" id="ARBA00023002"/>
    </source>
</evidence>
<dbReference type="PROSITE" id="PS51387">
    <property type="entry name" value="FAD_PCMH"/>
    <property type="match status" value="1"/>
</dbReference>
<dbReference type="InterPro" id="IPR016167">
    <property type="entry name" value="FAD-bd_PCMH_sub1"/>
</dbReference>
<gene>
    <name evidence="5" type="ORF">MNBD_ALPHA01-1292</name>
</gene>
<organism evidence="5">
    <name type="scientific">hydrothermal vent metagenome</name>
    <dbReference type="NCBI Taxonomy" id="652676"/>
    <lineage>
        <taxon>unclassified sequences</taxon>
        <taxon>metagenomes</taxon>
        <taxon>ecological metagenomes</taxon>
    </lineage>
</organism>
<dbReference type="EC" id="1.17.1.4" evidence="5"/>
<sequence length="292" mass="31305">MTSRVMRDFDLLLPESVPDVLALLASHKNNCAILAGGTDLLVALKFDYAVDNVISLALVPGLDGLTFDAQAGLTIGAGVTIAQILKSADVKEKYPALWQAAKVFATPQLRNTATVLGNILRASPAGDCSLALYALGGKLLLENQSGRREVDLDDFWLSYGKTARRDDELAVSLQVPPPVAGQKSAFRRMTRTTEDLSKINAAVCLQMEGDNCRAARVAMGCVGPTLVRLPKVETMLEGAEITDDLLQEISAAVASEINPIDDIRSSAEYRLKVAGVLVRRVIVQALNEGDDQ</sequence>
<dbReference type="GO" id="GO:0004854">
    <property type="term" value="F:xanthine dehydrogenase activity"/>
    <property type="evidence" value="ECO:0007669"/>
    <property type="project" value="UniProtKB-EC"/>
</dbReference>
<evidence type="ECO:0000256" key="1">
    <source>
        <dbReference type="ARBA" id="ARBA00022630"/>
    </source>
</evidence>
<dbReference type="InterPro" id="IPR005107">
    <property type="entry name" value="CO_DH_flav_C"/>
</dbReference>
<feature type="domain" description="FAD-binding PCMH-type" evidence="4">
    <location>
        <begin position="4"/>
        <end position="180"/>
    </location>
</feature>
<dbReference type="InterPro" id="IPR016166">
    <property type="entry name" value="FAD-bd_PCMH"/>
</dbReference>
<dbReference type="InterPro" id="IPR036318">
    <property type="entry name" value="FAD-bd_PCMH-like_sf"/>
</dbReference>
<proteinExistence type="predicted"/>
<keyword evidence="2" id="KW-0274">FAD</keyword>
<dbReference type="SMART" id="SM01092">
    <property type="entry name" value="CO_deh_flav_C"/>
    <property type="match status" value="1"/>
</dbReference>
<dbReference type="Pfam" id="PF00941">
    <property type="entry name" value="FAD_binding_5"/>
    <property type="match status" value="1"/>
</dbReference>
<evidence type="ECO:0000256" key="2">
    <source>
        <dbReference type="ARBA" id="ARBA00022827"/>
    </source>
</evidence>